<dbReference type="Gene3D" id="2.30.110.10">
    <property type="entry name" value="Electron Transport, Fmn-binding Protein, Chain A"/>
    <property type="match status" value="1"/>
</dbReference>
<dbReference type="InterPro" id="IPR012349">
    <property type="entry name" value="Split_barrel_FMN-bd"/>
</dbReference>
<dbReference type="EMBL" id="LKCW01000196">
    <property type="protein sequence ID" value="KPM36645.1"/>
    <property type="molecule type" value="Genomic_DNA"/>
</dbReference>
<protein>
    <recommendedName>
        <fullName evidence="1">FAD-binding FR-type domain-containing protein</fullName>
    </recommendedName>
</protein>
<dbReference type="PANTHER" id="PTHR42815">
    <property type="entry name" value="FAD-BINDING, PUTATIVE (AFU_ORTHOLOGUE AFUA_6G07600)-RELATED"/>
    <property type="match status" value="1"/>
</dbReference>
<dbReference type="PANTHER" id="PTHR42815:SF2">
    <property type="entry name" value="FAD-BINDING, PUTATIVE (AFU_ORTHOLOGUE AFUA_6G07600)-RELATED"/>
    <property type="match status" value="1"/>
</dbReference>
<gene>
    <name evidence="2" type="ORF">AK830_g9936</name>
</gene>
<dbReference type="STRING" id="78410.A0A0P7AGW6"/>
<dbReference type="OrthoDB" id="436496at2759"/>
<dbReference type="InterPro" id="IPR039261">
    <property type="entry name" value="FNR_nucleotide-bd"/>
</dbReference>
<name>A0A0P7AGW6_9HYPO</name>
<dbReference type="SUPFAM" id="SSF52343">
    <property type="entry name" value="Ferredoxin reductase-like, C-terminal NADP-linked domain"/>
    <property type="match status" value="1"/>
</dbReference>
<proteinExistence type="predicted"/>
<reference evidence="2 3" key="1">
    <citation type="submission" date="2015-09" db="EMBL/GenBank/DDBJ databases">
        <title>Draft genome of a European isolate of the apple canker pathogen Neonectria ditissima.</title>
        <authorList>
            <person name="Gomez-Cortecero A."/>
            <person name="Harrison R.J."/>
            <person name="Armitage A.D."/>
        </authorList>
    </citation>
    <scope>NUCLEOTIDE SEQUENCE [LARGE SCALE GENOMIC DNA]</scope>
    <source>
        <strain evidence="2 3">R09/05</strain>
    </source>
</reference>
<dbReference type="InterPro" id="IPR017938">
    <property type="entry name" value="Riboflavin_synthase-like_b-brl"/>
</dbReference>
<dbReference type="Gene3D" id="2.40.30.10">
    <property type="entry name" value="Translation factors"/>
    <property type="match status" value="1"/>
</dbReference>
<comment type="caution">
    <text evidence="2">The sequence shown here is derived from an EMBL/GenBank/DDBJ whole genome shotgun (WGS) entry which is preliminary data.</text>
</comment>
<dbReference type="Gene3D" id="3.40.50.80">
    <property type="entry name" value="Nucleotide-binding domain of ferredoxin-NADP reductase (FNR) module"/>
    <property type="match status" value="1"/>
</dbReference>
<evidence type="ECO:0000313" key="2">
    <source>
        <dbReference type="EMBL" id="KPM36645.1"/>
    </source>
</evidence>
<dbReference type="SUPFAM" id="SSF63380">
    <property type="entry name" value="Riboflavin synthase domain-like"/>
    <property type="match status" value="1"/>
</dbReference>
<keyword evidence="3" id="KW-1185">Reference proteome</keyword>
<evidence type="ECO:0000313" key="3">
    <source>
        <dbReference type="Proteomes" id="UP000050424"/>
    </source>
</evidence>
<dbReference type="PROSITE" id="PS51384">
    <property type="entry name" value="FAD_FR"/>
    <property type="match status" value="1"/>
</dbReference>
<accession>A0A0P7AGW6</accession>
<dbReference type="InterPro" id="IPR017927">
    <property type="entry name" value="FAD-bd_FR_type"/>
</dbReference>
<evidence type="ECO:0000259" key="1">
    <source>
        <dbReference type="PROSITE" id="PS51384"/>
    </source>
</evidence>
<dbReference type="AlphaFoldDB" id="A0A0P7AGW6"/>
<dbReference type="GO" id="GO:0016491">
    <property type="term" value="F:oxidoreductase activity"/>
    <property type="evidence" value="ECO:0007669"/>
    <property type="project" value="InterPro"/>
</dbReference>
<organism evidence="2 3">
    <name type="scientific">Neonectria ditissima</name>
    <dbReference type="NCBI Taxonomy" id="78410"/>
    <lineage>
        <taxon>Eukaryota</taxon>
        <taxon>Fungi</taxon>
        <taxon>Dikarya</taxon>
        <taxon>Ascomycota</taxon>
        <taxon>Pezizomycotina</taxon>
        <taxon>Sordariomycetes</taxon>
        <taxon>Hypocreomycetidae</taxon>
        <taxon>Hypocreales</taxon>
        <taxon>Nectriaceae</taxon>
        <taxon>Neonectria</taxon>
    </lineage>
</organism>
<dbReference type="CDD" id="cd06197">
    <property type="entry name" value="FNR_like_2"/>
    <property type="match status" value="1"/>
</dbReference>
<dbReference type="Proteomes" id="UP000050424">
    <property type="component" value="Unassembled WGS sequence"/>
</dbReference>
<sequence length="592" mass="64192">MPSLISDFHEGERAMHQLLKVPRQNDPTSPGLPMRYAMRVMQSSLVALGTLDDAGRPWTTVWGGDRGFARPVAEGVLALNSAVDTKHDPVFRALWAGAEVEDGAVVQTGAGDGKEMAALSIDLETRDRVKLMGKMIAGAATGRGKEVQMAMAVTGSLGNCPKYLNKKDVVLNDMEPELVSDSLPLPREALDLIGKADMFFLSSTNGESTDTNHRGGSPGFVRVARNEADGLELVYPEYSGNRLYQTLGNFKVNPLVGMMIPDFDTANVLYLTGSASILVGEEASTLLARTQLAVKISVTAASFVKCGLPFRGSVLEYSPYNPPIRHLLSEQDTHMASFGNSQPSISASLVKCEVITPTINRFTFEIASRGSAPQWHAGQYVTLDFEPELGSGYSHMRDEDPQSLNDDYVRTFTVSSLPGSSEVQITARKHGPVTNFLWRHNLRVPLEIPVLGFGGEEAFRIPLDPQAPQPVFIAAGVGITPLLAQARSVLDAGVSLKLVWTLRGEDVPLAVDTFAKIPALANATTLFVTGQADQKQVERMGTKVEMRRVGREDVEKLKGGGRQFFLCTGPTLLAALGVWLEGEKVIWEDFGY</sequence>
<feature type="domain" description="FAD-binding FR-type" evidence="1">
    <location>
        <begin position="342"/>
        <end position="462"/>
    </location>
</feature>